<dbReference type="PRINTS" id="PR00080">
    <property type="entry name" value="SDRFAMILY"/>
</dbReference>
<dbReference type="PROSITE" id="PS00061">
    <property type="entry name" value="ADH_SHORT"/>
    <property type="match status" value="1"/>
</dbReference>
<protein>
    <submittedName>
        <fullName evidence="3">3-oxoacyl-ACP reductase</fullName>
    </submittedName>
</protein>
<dbReference type="InterPro" id="IPR020904">
    <property type="entry name" value="Sc_DH/Rdtase_CS"/>
</dbReference>
<evidence type="ECO:0000256" key="2">
    <source>
        <dbReference type="ARBA" id="ARBA00023002"/>
    </source>
</evidence>
<comment type="caution">
    <text evidence="3">The sequence shown here is derived from an EMBL/GenBank/DDBJ whole genome shotgun (WGS) entry which is preliminary data.</text>
</comment>
<organism evidence="3 4">
    <name type="scientific">Kumtagia ephedrae</name>
    <dbReference type="NCBI Taxonomy" id="2116701"/>
    <lineage>
        <taxon>Bacteria</taxon>
        <taxon>Pseudomonadati</taxon>
        <taxon>Pseudomonadota</taxon>
        <taxon>Alphaproteobacteria</taxon>
        <taxon>Hyphomicrobiales</taxon>
        <taxon>Phyllobacteriaceae</taxon>
        <taxon>Kumtagia</taxon>
    </lineage>
</organism>
<dbReference type="PRINTS" id="PR00081">
    <property type="entry name" value="GDHRDH"/>
</dbReference>
<dbReference type="AlphaFoldDB" id="A0A2P7S2U6"/>
<dbReference type="CDD" id="cd05233">
    <property type="entry name" value="SDR_c"/>
    <property type="match status" value="1"/>
</dbReference>
<dbReference type="GO" id="GO:0016616">
    <property type="term" value="F:oxidoreductase activity, acting on the CH-OH group of donors, NAD or NADP as acceptor"/>
    <property type="evidence" value="ECO:0007669"/>
    <property type="project" value="TreeGrafter"/>
</dbReference>
<name>A0A2P7S2U6_9HYPH</name>
<evidence type="ECO:0000313" key="4">
    <source>
        <dbReference type="Proteomes" id="UP000241229"/>
    </source>
</evidence>
<dbReference type="Pfam" id="PF13561">
    <property type="entry name" value="adh_short_C2"/>
    <property type="match status" value="1"/>
</dbReference>
<dbReference type="FunFam" id="3.40.50.720:FF:000084">
    <property type="entry name" value="Short-chain dehydrogenase reductase"/>
    <property type="match status" value="1"/>
</dbReference>
<gene>
    <name evidence="3" type="ORF">C7I84_19980</name>
</gene>
<evidence type="ECO:0000313" key="3">
    <source>
        <dbReference type="EMBL" id="PSJ56783.1"/>
    </source>
</evidence>
<keyword evidence="4" id="KW-1185">Reference proteome</keyword>
<keyword evidence="2" id="KW-0560">Oxidoreductase</keyword>
<dbReference type="SUPFAM" id="SSF51735">
    <property type="entry name" value="NAD(P)-binding Rossmann-fold domains"/>
    <property type="match status" value="1"/>
</dbReference>
<dbReference type="Gene3D" id="3.40.50.720">
    <property type="entry name" value="NAD(P)-binding Rossmann-like Domain"/>
    <property type="match status" value="1"/>
</dbReference>
<comment type="similarity">
    <text evidence="1">Belongs to the short-chain dehydrogenases/reductases (SDR) family.</text>
</comment>
<dbReference type="RefSeq" id="WP_106773977.1">
    <property type="nucleotide sequence ID" value="NZ_PXYK01000020.1"/>
</dbReference>
<dbReference type="InterPro" id="IPR036291">
    <property type="entry name" value="NAD(P)-bd_dom_sf"/>
</dbReference>
<dbReference type="OrthoDB" id="9805986at2"/>
<accession>A0A2P7S2U6</accession>
<dbReference type="InterPro" id="IPR002347">
    <property type="entry name" value="SDR_fam"/>
</dbReference>
<sequence>MSLNQFRLDGKVALITGGNRGIGLAVAEIFGEAGAKSVLTARRDNPDADEILTKKGYDYDFVSGDATDPETPERLVRHTIAKYGRIDILVNNAGVAVHGDTPEFSDEKLEKIISTNVVQVFRFSRAALPAMREQGGGVILNVGSMSGLASNVPQNQVAYNSSKAAVHMMTKSLASEFAAEGIRVNAVAPGYIDTDMSRGGFSNPDWDPVWRRMTPMGRYGQPEEVANCVLFLCSPASSYVTGAVLLIDGGYLTR</sequence>
<proteinExistence type="inferred from homology"/>
<dbReference type="PANTHER" id="PTHR42760">
    <property type="entry name" value="SHORT-CHAIN DEHYDROGENASES/REDUCTASES FAMILY MEMBER"/>
    <property type="match status" value="1"/>
</dbReference>
<dbReference type="PANTHER" id="PTHR42760:SF115">
    <property type="entry name" value="3-OXOACYL-[ACYL-CARRIER-PROTEIN] REDUCTASE FABG"/>
    <property type="match status" value="1"/>
</dbReference>
<dbReference type="Proteomes" id="UP000241229">
    <property type="component" value="Unassembled WGS sequence"/>
</dbReference>
<reference evidence="3 4" key="1">
    <citation type="submission" date="2018-03" db="EMBL/GenBank/DDBJ databases">
        <title>The draft genome of Mesorhizobium sp. 6GN-30.</title>
        <authorList>
            <person name="Liu L."/>
            <person name="Li L."/>
            <person name="Wang T."/>
            <person name="Zhang X."/>
            <person name="Liang L."/>
        </authorList>
    </citation>
    <scope>NUCLEOTIDE SEQUENCE [LARGE SCALE GENOMIC DNA]</scope>
    <source>
        <strain evidence="3 4">6GN30</strain>
    </source>
</reference>
<dbReference type="NCBIfam" id="NF005559">
    <property type="entry name" value="PRK07231.1"/>
    <property type="match status" value="1"/>
</dbReference>
<dbReference type="EMBL" id="PXYK01000020">
    <property type="protein sequence ID" value="PSJ56783.1"/>
    <property type="molecule type" value="Genomic_DNA"/>
</dbReference>
<evidence type="ECO:0000256" key="1">
    <source>
        <dbReference type="ARBA" id="ARBA00006484"/>
    </source>
</evidence>